<reference evidence="2" key="1">
    <citation type="submission" date="2020-10" db="EMBL/GenBank/DDBJ databases">
        <authorList>
            <person name="Gilroy R."/>
        </authorList>
    </citation>
    <scope>NUCLEOTIDE SEQUENCE</scope>
    <source>
        <strain evidence="2">ChiSjej6B24-2974</strain>
    </source>
</reference>
<proteinExistence type="predicted"/>
<feature type="transmembrane region" description="Helical" evidence="1">
    <location>
        <begin position="57"/>
        <end position="79"/>
    </location>
</feature>
<keyword evidence="1" id="KW-1133">Transmembrane helix</keyword>
<gene>
    <name evidence="2" type="ORF">IAA52_06115</name>
</gene>
<dbReference type="AlphaFoldDB" id="A0A9D0ZLB5"/>
<evidence type="ECO:0000256" key="1">
    <source>
        <dbReference type="SAM" id="Phobius"/>
    </source>
</evidence>
<comment type="caution">
    <text evidence="2">The sequence shown here is derived from an EMBL/GenBank/DDBJ whole genome shotgun (WGS) entry which is preliminary data.</text>
</comment>
<evidence type="ECO:0000313" key="3">
    <source>
        <dbReference type="Proteomes" id="UP000824260"/>
    </source>
</evidence>
<keyword evidence="1" id="KW-0472">Membrane</keyword>
<name>A0A9D0ZLB5_9FIRM</name>
<evidence type="ECO:0000313" key="2">
    <source>
        <dbReference type="EMBL" id="HIQ82662.1"/>
    </source>
</evidence>
<keyword evidence="1" id="KW-0812">Transmembrane</keyword>
<sequence>MADLLEMLLDGLFCLHDRAEDRAGQSSLARALMYMLRVLLWLTFAGVWIAGCAAGGTALKVVCAVLLAAQAALTVAFCARRKR</sequence>
<protein>
    <submittedName>
        <fullName evidence="2">Uncharacterized protein</fullName>
    </submittedName>
</protein>
<accession>A0A9D0ZLB5</accession>
<reference evidence="2" key="2">
    <citation type="journal article" date="2021" name="PeerJ">
        <title>Extensive microbial diversity within the chicken gut microbiome revealed by metagenomics and culture.</title>
        <authorList>
            <person name="Gilroy R."/>
            <person name="Ravi A."/>
            <person name="Getino M."/>
            <person name="Pursley I."/>
            <person name="Horton D.L."/>
            <person name="Alikhan N.F."/>
            <person name="Baker D."/>
            <person name="Gharbi K."/>
            <person name="Hall N."/>
            <person name="Watson M."/>
            <person name="Adriaenssens E.M."/>
            <person name="Foster-Nyarko E."/>
            <person name="Jarju S."/>
            <person name="Secka A."/>
            <person name="Antonio M."/>
            <person name="Oren A."/>
            <person name="Chaudhuri R.R."/>
            <person name="La Ragione R."/>
            <person name="Hildebrand F."/>
            <person name="Pallen M.J."/>
        </authorList>
    </citation>
    <scope>NUCLEOTIDE SEQUENCE</scope>
    <source>
        <strain evidence="2">ChiSjej6B24-2974</strain>
    </source>
</reference>
<feature type="transmembrane region" description="Helical" evidence="1">
    <location>
        <begin position="31"/>
        <end position="51"/>
    </location>
</feature>
<organism evidence="2 3">
    <name type="scientific">Candidatus Pullichristensenella stercorigallinarum</name>
    <dbReference type="NCBI Taxonomy" id="2840909"/>
    <lineage>
        <taxon>Bacteria</taxon>
        <taxon>Bacillati</taxon>
        <taxon>Bacillota</taxon>
        <taxon>Clostridia</taxon>
        <taxon>Candidatus Pullichristensenella</taxon>
    </lineage>
</organism>
<dbReference type="EMBL" id="DVFZ01000058">
    <property type="protein sequence ID" value="HIQ82662.1"/>
    <property type="molecule type" value="Genomic_DNA"/>
</dbReference>
<dbReference type="Proteomes" id="UP000824260">
    <property type="component" value="Unassembled WGS sequence"/>
</dbReference>